<dbReference type="EMBL" id="CP038026">
    <property type="protein sequence ID" value="QBQ36871.1"/>
    <property type="molecule type" value="Genomic_DNA"/>
</dbReference>
<proteinExistence type="predicted"/>
<dbReference type="EMBL" id="BMWW01000025">
    <property type="protein sequence ID" value="GGZ11754.1"/>
    <property type="molecule type" value="Genomic_DNA"/>
</dbReference>
<keyword evidence="3" id="KW-1185">Reference proteome</keyword>
<organism evidence="1 4">
    <name type="scientific">Pseudoduganella plicata</name>
    <dbReference type="NCBI Taxonomy" id="321984"/>
    <lineage>
        <taxon>Bacteria</taxon>
        <taxon>Pseudomonadati</taxon>
        <taxon>Pseudomonadota</taxon>
        <taxon>Betaproteobacteria</taxon>
        <taxon>Burkholderiales</taxon>
        <taxon>Oxalobacteraceae</taxon>
        <taxon>Telluria group</taxon>
        <taxon>Pseudoduganella</taxon>
    </lineage>
</organism>
<evidence type="ECO:0000313" key="3">
    <source>
        <dbReference type="Proteomes" id="UP000294359"/>
    </source>
</evidence>
<name>A0A4P7BDW4_9BURK</name>
<reference evidence="1" key="1">
    <citation type="journal article" date="2014" name="Int. J. Syst. Evol. Microbiol.">
        <title>Complete genome sequence of Corynebacterium casei LMG S-19264T (=DSM 44701T), isolated from a smear-ripened cheese.</title>
        <authorList>
            <consortium name="US DOE Joint Genome Institute (JGI-PGF)"/>
            <person name="Walter F."/>
            <person name="Albersmeier A."/>
            <person name="Kalinowski J."/>
            <person name="Ruckert C."/>
        </authorList>
    </citation>
    <scope>NUCLEOTIDE SEQUENCE</scope>
    <source>
        <strain evidence="1">KCTC 12344</strain>
    </source>
</reference>
<reference evidence="1" key="3">
    <citation type="submission" date="2022-12" db="EMBL/GenBank/DDBJ databases">
        <authorList>
            <person name="Sun Q."/>
            <person name="Kim S."/>
        </authorList>
    </citation>
    <scope>NUCLEOTIDE SEQUENCE</scope>
    <source>
        <strain evidence="1">KCTC 12344</strain>
    </source>
</reference>
<dbReference type="AlphaFoldDB" id="A0A4P7BDW4"/>
<reference evidence="2 3" key="2">
    <citation type="submission" date="2019-03" db="EMBL/GenBank/DDBJ databases">
        <title>Draft Genome Sequences of Six Type Strains of the Genus Massilia.</title>
        <authorList>
            <person name="Miess H."/>
            <person name="Frediansyhah A."/>
            <person name="Gross H."/>
        </authorList>
    </citation>
    <scope>NUCLEOTIDE SEQUENCE [LARGE SCALE GENOMIC DNA]</scope>
    <source>
        <strain evidence="2 3">DSM 17505</strain>
    </source>
</reference>
<dbReference type="Proteomes" id="UP000619512">
    <property type="component" value="Unassembled WGS sequence"/>
</dbReference>
<protein>
    <submittedName>
        <fullName evidence="1">Uncharacterized protein</fullName>
    </submittedName>
</protein>
<evidence type="ECO:0000313" key="4">
    <source>
        <dbReference type="Proteomes" id="UP000619512"/>
    </source>
</evidence>
<sequence>MLEGRELDYLWEIFYSKFVRGDENRVRDLTASFYERGLSFPDEVESLMLKFWETWDVNHLIALMKKTVTGYFFDPARHTWLIALLMAGGHLLPNEAVSLLLIPGRKNMRVDPAIQNVIDVAWLIKEDVAVGFEAEKEETLLKDALAEVLKGSMH</sequence>
<evidence type="ECO:0000313" key="2">
    <source>
        <dbReference type="EMBL" id="QBQ36871.1"/>
    </source>
</evidence>
<accession>A0A4P7BDW4</accession>
<evidence type="ECO:0000313" key="1">
    <source>
        <dbReference type="EMBL" id="GGZ11754.1"/>
    </source>
</evidence>
<dbReference type="OrthoDB" id="9787654at2"/>
<gene>
    <name evidence="2" type="ORF">E1742_12360</name>
    <name evidence="1" type="ORF">GCM10007388_51250</name>
</gene>
<dbReference type="RefSeq" id="WP_134385197.1">
    <property type="nucleotide sequence ID" value="NZ_BMWW01000025.1"/>
</dbReference>
<dbReference type="Proteomes" id="UP000294359">
    <property type="component" value="Chromosome"/>
</dbReference>